<feature type="non-terminal residue" evidence="1">
    <location>
        <position position="1"/>
    </location>
</feature>
<organism evidence="1 2">
    <name type="scientific">Trifolium medium</name>
    <dbReference type="NCBI Taxonomy" id="97028"/>
    <lineage>
        <taxon>Eukaryota</taxon>
        <taxon>Viridiplantae</taxon>
        <taxon>Streptophyta</taxon>
        <taxon>Embryophyta</taxon>
        <taxon>Tracheophyta</taxon>
        <taxon>Spermatophyta</taxon>
        <taxon>Magnoliopsida</taxon>
        <taxon>eudicotyledons</taxon>
        <taxon>Gunneridae</taxon>
        <taxon>Pentapetalae</taxon>
        <taxon>rosids</taxon>
        <taxon>fabids</taxon>
        <taxon>Fabales</taxon>
        <taxon>Fabaceae</taxon>
        <taxon>Papilionoideae</taxon>
        <taxon>50 kb inversion clade</taxon>
        <taxon>NPAAA clade</taxon>
        <taxon>Hologalegina</taxon>
        <taxon>IRL clade</taxon>
        <taxon>Trifolieae</taxon>
        <taxon>Trifolium</taxon>
    </lineage>
</organism>
<protein>
    <submittedName>
        <fullName evidence="1">Uncharacterized protein</fullName>
    </submittedName>
</protein>
<evidence type="ECO:0000313" key="2">
    <source>
        <dbReference type="Proteomes" id="UP000265520"/>
    </source>
</evidence>
<keyword evidence="2" id="KW-1185">Reference proteome</keyword>
<dbReference type="EMBL" id="LXQA010985824">
    <property type="protein sequence ID" value="MCI80006.1"/>
    <property type="molecule type" value="Genomic_DNA"/>
</dbReference>
<sequence length="57" mass="6573">LFETSLGKSIVTEDESVVDKEGSRKVAGEGWRNGRGTQDPFVCRVTRWWSFVTQQRR</sequence>
<dbReference type="AlphaFoldDB" id="A0A392UVH7"/>
<reference evidence="1 2" key="1">
    <citation type="journal article" date="2018" name="Front. Plant Sci.">
        <title>Red Clover (Trifolium pratense) and Zigzag Clover (T. medium) - A Picture of Genomic Similarities and Differences.</title>
        <authorList>
            <person name="Dluhosova J."/>
            <person name="Istvanek J."/>
            <person name="Nedelnik J."/>
            <person name="Repkova J."/>
        </authorList>
    </citation>
    <scope>NUCLEOTIDE SEQUENCE [LARGE SCALE GENOMIC DNA]</scope>
    <source>
        <strain evidence="2">cv. 10/8</strain>
        <tissue evidence="1">Leaf</tissue>
    </source>
</reference>
<dbReference type="Proteomes" id="UP000265520">
    <property type="component" value="Unassembled WGS sequence"/>
</dbReference>
<comment type="caution">
    <text evidence="1">The sequence shown here is derived from an EMBL/GenBank/DDBJ whole genome shotgun (WGS) entry which is preliminary data.</text>
</comment>
<accession>A0A392UVH7</accession>
<proteinExistence type="predicted"/>
<name>A0A392UVH7_9FABA</name>
<evidence type="ECO:0000313" key="1">
    <source>
        <dbReference type="EMBL" id="MCI80006.1"/>
    </source>
</evidence>